<dbReference type="EMBL" id="AP019735">
    <property type="protein sequence ID" value="BBL03550.1"/>
    <property type="molecule type" value="Genomic_DNA"/>
</dbReference>
<feature type="chain" id="PRO_5044198286" evidence="2">
    <location>
        <begin position="21"/>
        <end position="461"/>
    </location>
</feature>
<dbReference type="RefSeq" id="WP_019130949.1">
    <property type="nucleotide sequence ID" value="NZ_AP019735.1"/>
</dbReference>
<accession>A0A4Y1WR29</accession>
<feature type="compositionally biased region" description="Gly residues" evidence="1">
    <location>
        <begin position="30"/>
        <end position="44"/>
    </location>
</feature>
<evidence type="ECO:0000256" key="1">
    <source>
        <dbReference type="SAM" id="MobiDB-lite"/>
    </source>
</evidence>
<dbReference type="AlphaFoldDB" id="A0A4Y1XQI3"/>
<proteinExistence type="predicted"/>
<organism evidence="3 4">
    <name type="scientific">Alistipes communis</name>
    <dbReference type="NCBI Taxonomy" id="2585118"/>
    <lineage>
        <taxon>Bacteria</taxon>
        <taxon>Pseudomonadati</taxon>
        <taxon>Bacteroidota</taxon>
        <taxon>Bacteroidia</taxon>
        <taxon>Bacteroidales</taxon>
        <taxon>Rikenellaceae</taxon>
        <taxon>Alistipes</taxon>
    </lineage>
</organism>
<evidence type="ECO:0000313" key="4">
    <source>
        <dbReference type="Proteomes" id="UP000318946"/>
    </source>
</evidence>
<name>A0A4Y1XQI3_9BACT</name>
<gene>
    <name evidence="3" type="ORF">A5CBH24_08630</name>
</gene>
<protein>
    <submittedName>
        <fullName evidence="3">Uncharacterized protein</fullName>
    </submittedName>
</protein>
<dbReference type="KEGG" id="acou:A5CBH24_08630"/>
<dbReference type="GeneID" id="78343396"/>
<evidence type="ECO:0000313" key="3">
    <source>
        <dbReference type="EMBL" id="BBL03550.1"/>
    </source>
</evidence>
<evidence type="ECO:0000256" key="2">
    <source>
        <dbReference type="SAM" id="SignalP"/>
    </source>
</evidence>
<sequence>MKKILLCLALFCLATGPISCGDSNTDDGTEQGGGGNGGDGGGTGPEPEPGNPEITPEQHKAKLETIGKEVAAQFNPEDSKAAIESLTALEELLAFDDEDVAPSPAPKTYAVATAKSLAAVAAGPDVHALTSLIVRATTTEKYTLDEWAGDYVIEDGEPVKKGELANQYRLTWADAAGTQSEALFTYSAGGVEYTRVDGYAIVIPQDWNLSLKVAGHEELSVVGKSNVSADGLTLAPEVTVTLNGGYVAAAKVNADPKQVTANASFTKNGTQIVDAYAKMVCDGLTDPDNWIVEEEYDWNGDGVIDDTDTYIDPEDHIVDHVKTGEGYVTVMGLKLTLSGDIAKIIQQVNAIADTSTATGSQQEADAYNTNAKAKLAYTADNSTMADVKMQSYSYKDYIYVWNPDTQTGDNQVVTRYDIEPVLEFADGSKIAIEEYVETGFDSLTKTFEDLADAYMDLIDGK</sequence>
<reference evidence="4" key="1">
    <citation type="submission" date="2019-06" db="EMBL/GenBank/DDBJ databases">
        <title>Alistipes onderdonkii subsp. vulgaris subsp. nov., Alistipes dispar sp. nov. and Alistipes communis sp. nov., isolated from human faeces, and creation of Alistipes onderdonkii subsp. onderdonkii subsp. nov.</title>
        <authorList>
            <person name="Sakamoto M."/>
            <person name="Ikeyama N."/>
            <person name="Ogata Y."/>
            <person name="Suda W."/>
            <person name="Iino T."/>
            <person name="Hattori M."/>
            <person name="Ohkuma M."/>
        </authorList>
    </citation>
    <scope>NUCLEOTIDE SEQUENCE [LARGE SCALE GENOMIC DNA]</scope>
    <source>
        <strain evidence="4">5CBH24</strain>
    </source>
</reference>
<feature type="signal peptide" evidence="2">
    <location>
        <begin position="1"/>
        <end position="20"/>
    </location>
</feature>
<keyword evidence="2" id="KW-0732">Signal</keyword>
<keyword evidence="4" id="KW-1185">Reference proteome</keyword>
<accession>A0A4Y1XQI3</accession>
<dbReference type="Proteomes" id="UP000318946">
    <property type="component" value="Chromosome"/>
</dbReference>
<feature type="region of interest" description="Disordered" evidence="1">
    <location>
        <begin position="24"/>
        <end position="57"/>
    </location>
</feature>